<dbReference type="Proteomes" id="UP000799771">
    <property type="component" value="Unassembled WGS sequence"/>
</dbReference>
<proteinExistence type="predicted"/>
<feature type="compositionally biased region" description="Basic and acidic residues" evidence="1">
    <location>
        <begin position="144"/>
        <end position="156"/>
    </location>
</feature>
<keyword evidence="4" id="KW-1185">Reference proteome</keyword>
<organism evidence="3 4">
    <name type="scientific">Dothidotthia symphoricarpi CBS 119687</name>
    <dbReference type="NCBI Taxonomy" id="1392245"/>
    <lineage>
        <taxon>Eukaryota</taxon>
        <taxon>Fungi</taxon>
        <taxon>Dikarya</taxon>
        <taxon>Ascomycota</taxon>
        <taxon>Pezizomycotina</taxon>
        <taxon>Dothideomycetes</taxon>
        <taxon>Pleosporomycetidae</taxon>
        <taxon>Pleosporales</taxon>
        <taxon>Dothidotthiaceae</taxon>
        <taxon>Dothidotthia</taxon>
    </lineage>
</organism>
<dbReference type="EMBL" id="ML977507">
    <property type="protein sequence ID" value="KAF2128874.1"/>
    <property type="molecule type" value="Genomic_DNA"/>
</dbReference>
<feature type="chain" id="PRO_5025400806" description="AA1-like domain-containing protein" evidence="2">
    <location>
        <begin position="21"/>
        <end position="156"/>
    </location>
</feature>
<feature type="signal peptide" evidence="2">
    <location>
        <begin position="1"/>
        <end position="20"/>
    </location>
</feature>
<accession>A0A6A6AD23</accession>
<protein>
    <recommendedName>
        <fullName evidence="5">AA1-like domain-containing protein</fullName>
    </recommendedName>
</protein>
<feature type="region of interest" description="Disordered" evidence="1">
    <location>
        <begin position="135"/>
        <end position="156"/>
    </location>
</feature>
<name>A0A6A6AD23_9PLEO</name>
<evidence type="ECO:0000313" key="4">
    <source>
        <dbReference type="Proteomes" id="UP000799771"/>
    </source>
</evidence>
<dbReference type="GeneID" id="54410925"/>
<reference evidence="3" key="1">
    <citation type="journal article" date="2020" name="Stud. Mycol.">
        <title>101 Dothideomycetes genomes: a test case for predicting lifestyles and emergence of pathogens.</title>
        <authorList>
            <person name="Haridas S."/>
            <person name="Albert R."/>
            <person name="Binder M."/>
            <person name="Bloem J."/>
            <person name="Labutti K."/>
            <person name="Salamov A."/>
            <person name="Andreopoulos B."/>
            <person name="Baker S."/>
            <person name="Barry K."/>
            <person name="Bills G."/>
            <person name="Bluhm B."/>
            <person name="Cannon C."/>
            <person name="Castanera R."/>
            <person name="Culley D."/>
            <person name="Daum C."/>
            <person name="Ezra D."/>
            <person name="Gonzalez J."/>
            <person name="Henrissat B."/>
            <person name="Kuo A."/>
            <person name="Liang C."/>
            <person name="Lipzen A."/>
            <person name="Lutzoni F."/>
            <person name="Magnuson J."/>
            <person name="Mondo S."/>
            <person name="Nolan M."/>
            <person name="Ohm R."/>
            <person name="Pangilinan J."/>
            <person name="Park H.-J."/>
            <person name="Ramirez L."/>
            <person name="Alfaro M."/>
            <person name="Sun H."/>
            <person name="Tritt A."/>
            <person name="Yoshinaga Y."/>
            <person name="Zwiers L.-H."/>
            <person name="Turgeon B."/>
            <person name="Goodwin S."/>
            <person name="Spatafora J."/>
            <person name="Crous P."/>
            <person name="Grigoriev I."/>
        </authorList>
    </citation>
    <scope>NUCLEOTIDE SEQUENCE</scope>
    <source>
        <strain evidence="3">CBS 119687</strain>
    </source>
</reference>
<sequence>MIPLTSLVLSILSTISSSLALPHPHKTMLNTAFARDIGIAYSLPNLTGSAEYLLQTKHGKSCMPLRNGDDVLSITVCKPVSCTFFVEYGCYNKPSNHNISITITGPGDVLVVETPVGNHFRSYVCGPAQTGGGASGAGFQLETTPHDRSRGEEGGV</sequence>
<dbReference type="RefSeq" id="XP_033523263.1">
    <property type="nucleotide sequence ID" value="XM_033670493.1"/>
</dbReference>
<gene>
    <name evidence="3" type="ORF">P153DRAFT_386076</name>
</gene>
<evidence type="ECO:0000313" key="3">
    <source>
        <dbReference type="EMBL" id="KAF2128874.1"/>
    </source>
</evidence>
<dbReference type="AlphaFoldDB" id="A0A6A6AD23"/>
<evidence type="ECO:0000256" key="1">
    <source>
        <dbReference type="SAM" id="MobiDB-lite"/>
    </source>
</evidence>
<evidence type="ECO:0000256" key="2">
    <source>
        <dbReference type="SAM" id="SignalP"/>
    </source>
</evidence>
<evidence type="ECO:0008006" key="5">
    <source>
        <dbReference type="Google" id="ProtNLM"/>
    </source>
</evidence>
<keyword evidence="2" id="KW-0732">Signal</keyword>